<name>A0ABW6SYM8_9ACTN</name>
<keyword evidence="1" id="KW-0808">Transferase</keyword>
<dbReference type="CDD" id="cd16936">
    <property type="entry name" value="HATPase_RsbW-like"/>
    <property type="match status" value="1"/>
</dbReference>
<comment type="caution">
    <text evidence="4">The sequence shown here is derived from an EMBL/GenBank/DDBJ whole genome shotgun (WGS) entry which is preliminary data.</text>
</comment>
<dbReference type="GO" id="GO:0005524">
    <property type="term" value="F:ATP binding"/>
    <property type="evidence" value="ECO:0007669"/>
    <property type="project" value="UniProtKB-KW"/>
</dbReference>
<sequence length="177" mass="19216">MTIDIATAGVRNVPPASPLSARRSWAVNWDQDWATAQAPAEAPGGSEPGADFTATWELPQRLASTCMARRVTRARLSAWGLPDETIDLAELLVSEVAGNALRHTHGPVLLSLSLADGLLRCEVEDTDRTPPRPCDPGPDDERGRGLDMLRQLSCCWGTVPTLTGKVVWFELPENSEF</sequence>
<evidence type="ECO:0000313" key="4">
    <source>
        <dbReference type="EMBL" id="MFF3670114.1"/>
    </source>
</evidence>
<keyword evidence="5" id="KW-1185">Reference proteome</keyword>
<dbReference type="Pfam" id="PF13581">
    <property type="entry name" value="HATPase_c_2"/>
    <property type="match status" value="1"/>
</dbReference>
<proteinExistence type="predicted"/>
<keyword evidence="4" id="KW-0547">Nucleotide-binding</keyword>
<dbReference type="Gene3D" id="3.30.565.10">
    <property type="entry name" value="Histidine kinase-like ATPase, C-terminal domain"/>
    <property type="match status" value="1"/>
</dbReference>
<evidence type="ECO:0000256" key="2">
    <source>
        <dbReference type="SAM" id="MobiDB-lite"/>
    </source>
</evidence>
<feature type="region of interest" description="Disordered" evidence="2">
    <location>
        <begin position="124"/>
        <end position="143"/>
    </location>
</feature>
<evidence type="ECO:0000313" key="5">
    <source>
        <dbReference type="Proteomes" id="UP001602013"/>
    </source>
</evidence>
<dbReference type="Proteomes" id="UP001602013">
    <property type="component" value="Unassembled WGS sequence"/>
</dbReference>
<keyword evidence="1" id="KW-0723">Serine/threonine-protein kinase</keyword>
<dbReference type="InterPro" id="IPR003594">
    <property type="entry name" value="HATPase_dom"/>
</dbReference>
<reference evidence="4 5" key="1">
    <citation type="submission" date="2024-10" db="EMBL/GenBank/DDBJ databases">
        <title>The Natural Products Discovery Center: Release of the First 8490 Sequenced Strains for Exploring Actinobacteria Biosynthetic Diversity.</title>
        <authorList>
            <person name="Kalkreuter E."/>
            <person name="Kautsar S.A."/>
            <person name="Yang D."/>
            <person name="Bader C.D."/>
            <person name="Teijaro C.N."/>
            <person name="Fluegel L."/>
            <person name="Davis C.M."/>
            <person name="Simpson J.R."/>
            <person name="Lauterbach L."/>
            <person name="Steele A.D."/>
            <person name="Gui C."/>
            <person name="Meng S."/>
            <person name="Li G."/>
            <person name="Viehrig K."/>
            <person name="Ye F."/>
            <person name="Su P."/>
            <person name="Kiefer A.F."/>
            <person name="Nichols A."/>
            <person name="Cepeda A.J."/>
            <person name="Yan W."/>
            <person name="Fan B."/>
            <person name="Jiang Y."/>
            <person name="Adhikari A."/>
            <person name="Zheng C.-J."/>
            <person name="Schuster L."/>
            <person name="Cowan T.M."/>
            <person name="Smanski M.J."/>
            <person name="Chevrette M.G."/>
            <person name="De Carvalho L.P.S."/>
            <person name="Shen B."/>
        </authorList>
    </citation>
    <scope>NUCLEOTIDE SEQUENCE [LARGE SCALE GENOMIC DNA]</scope>
    <source>
        <strain evidence="4 5">NPDC002173</strain>
    </source>
</reference>
<organism evidence="4 5">
    <name type="scientific">Microtetraspora malaysiensis</name>
    <dbReference type="NCBI Taxonomy" id="161358"/>
    <lineage>
        <taxon>Bacteria</taxon>
        <taxon>Bacillati</taxon>
        <taxon>Actinomycetota</taxon>
        <taxon>Actinomycetes</taxon>
        <taxon>Streptosporangiales</taxon>
        <taxon>Streptosporangiaceae</taxon>
        <taxon>Microtetraspora</taxon>
    </lineage>
</organism>
<dbReference type="EMBL" id="JBIASD010000027">
    <property type="protein sequence ID" value="MFF3670114.1"/>
    <property type="molecule type" value="Genomic_DNA"/>
</dbReference>
<dbReference type="SUPFAM" id="SSF55874">
    <property type="entry name" value="ATPase domain of HSP90 chaperone/DNA topoisomerase II/histidine kinase"/>
    <property type="match status" value="1"/>
</dbReference>
<evidence type="ECO:0000256" key="1">
    <source>
        <dbReference type="ARBA" id="ARBA00022527"/>
    </source>
</evidence>
<dbReference type="PANTHER" id="PTHR35526:SF3">
    <property type="entry name" value="ANTI-SIGMA-F FACTOR RSBW"/>
    <property type="match status" value="1"/>
</dbReference>
<dbReference type="PANTHER" id="PTHR35526">
    <property type="entry name" value="ANTI-SIGMA-F FACTOR RSBW-RELATED"/>
    <property type="match status" value="1"/>
</dbReference>
<protein>
    <submittedName>
        <fullName evidence="4">ATP-binding protein</fullName>
    </submittedName>
</protein>
<feature type="domain" description="Histidine kinase/HSP90-like ATPase" evidence="3">
    <location>
        <begin position="59"/>
        <end position="153"/>
    </location>
</feature>
<dbReference type="RefSeq" id="WP_387416371.1">
    <property type="nucleotide sequence ID" value="NZ_JBIASD010000027.1"/>
</dbReference>
<dbReference type="InterPro" id="IPR036890">
    <property type="entry name" value="HATPase_C_sf"/>
</dbReference>
<keyword evidence="4" id="KW-0067">ATP-binding</keyword>
<evidence type="ECO:0000259" key="3">
    <source>
        <dbReference type="Pfam" id="PF13581"/>
    </source>
</evidence>
<keyword evidence="1" id="KW-0418">Kinase</keyword>
<accession>A0ABW6SYM8</accession>
<dbReference type="InterPro" id="IPR050267">
    <property type="entry name" value="Anti-sigma-factor_SerPK"/>
</dbReference>
<gene>
    <name evidence="4" type="ORF">ACFYXI_31465</name>
</gene>